<dbReference type="AlphaFoldDB" id="A0A2T0WR04"/>
<keyword evidence="1" id="KW-0812">Transmembrane</keyword>
<dbReference type="Proteomes" id="UP000238157">
    <property type="component" value="Unassembled WGS sequence"/>
</dbReference>
<keyword evidence="1" id="KW-0472">Membrane</keyword>
<proteinExistence type="predicted"/>
<reference evidence="2 3" key="1">
    <citation type="submission" date="2018-03" db="EMBL/GenBank/DDBJ databases">
        <title>Genomic Encyclopedia of Archaeal and Bacterial Type Strains, Phase II (KMG-II): from individual species to whole genera.</title>
        <authorList>
            <person name="Goeker M."/>
        </authorList>
    </citation>
    <scope>NUCLEOTIDE SEQUENCE [LARGE SCALE GENOMIC DNA]</scope>
    <source>
        <strain evidence="2 3">DSM 27929</strain>
    </source>
</reference>
<organism evidence="2 3">
    <name type="scientific">Mongoliibacter ruber</name>
    <dbReference type="NCBI Taxonomy" id="1750599"/>
    <lineage>
        <taxon>Bacteria</taxon>
        <taxon>Pseudomonadati</taxon>
        <taxon>Bacteroidota</taxon>
        <taxon>Cytophagia</taxon>
        <taxon>Cytophagales</taxon>
        <taxon>Cyclobacteriaceae</taxon>
        <taxon>Mongoliibacter</taxon>
    </lineage>
</organism>
<evidence type="ECO:0000256" key="1">
    <source>
        <dbReference type="SAM" id="Phobius"/>
    </source>
</evidence>
<feature type="transmembrane region" description="Helical" evidence="1">
    <location>
        <begin position="18"/>
        <end position="34"/>
    </location>
</feature>
<comment type="caution">
    <text evidence="2">The sequence shown here is derived from an EMBL/GenBank/DDBJ whole genome shotgun (WGS) entry which is preliminary data.</text>
</comment>
<evidence type="ECO:0000313" key="2">
    <source>
        <dbReference type="EMBL" id="PRY89131.1"/>
    </source>
</evidence>
<keyword evidence="1" id="KW-1133">Transmembrane helix</keyword>
<sequence length="41" mass="4939">MLFEFGAKLIINAEYQRMFGKLIPVFILFLFHIFKYPQNSI</sequence>
<name>A0A2T0WR04_9BACT</name>
<gene>
    <name evidence="2" type="ORF">CLW00_103253</name>
</gene>
<dbReference type="EMBL" id="PVTR01000003">
    <property type="protein sequence ID" value="PRY89131.1"/>
    <property type="molecule type" value="Genomic_DNA"/>
</dbReference>
<evidence type="ECO:0000313" key="3">
    <source>
        <dbReference type="Proteomes" id="UP000238157"/>
    </source>
</evidence>
<accession>A0A2T0WR04</accession>
<protein>
    <submittedName>
        <fullName evidence="2">Uncharacterized protein</fullName>
    </submittedName>
</protein>
<keyword evidence="3" id="KW-1185">Reference proteome</keyword>